<comment type="subcellular location">
    <subcellularLocation>
        <location evidence="10">Cell inner membrane</location>
        <topology evidence="10">Multi-pass membrane protein</topology>
    </subcellularLocation>
</comment>
<keyword evidence="10" id="KW-0997">Cell inner membrane</keyword>
<dbReference type="GO" id="GO:0005886">
    <property type="term" value="C:plasma membrane"/>
    <property type="evidence" value="ECO:0007669"/>
    <property type="project" value="UniProtKB-SubCell"/>
</dbReference>
<proteinExistence type="inferred from homology"/>
<dbReference type="GO" id="GO:0008654">
    <property type="term" value="P:phospholipid biosynthetic process"/>
    <property type="evidence" value="ECO:0007669"/>
    <property type="project" value="UniProtKB-UniRule"/>
</dbReference>
<reference evidence="11 12" key="1">
    <citation type="submission" date="2009-10" db="EMBL/GenBank/DDBJ databases">
        <title>Complete sequence of Halothiobacillus neapolitanus c2.</title>
        <authorList>
            <consortium name="US DOE Joint Genome Institute"/>
            <person name="Lucas S."/>
            <person name="Copeland A."/>
            <person name="Lapidus A."/>
            <person name="Glavina del Rio T."/>
            <person name="Tice H."/>
            <person name="Bruce D."/>
            <person name="Goodwin L."/>
            <person name="Pitluck S."/>
            <person name="Davenport K."/>
            <person name="Brettin T."/>
            <person name="Detter J.C."/>
            <person name="Han C."/>
            <person name="Tapia R."/>
            <person name="Larimer F."/>
            <person name="Land M."/>
            <person name="Hauser L."/>
            <person name="Kyrpides N."/>
            <person name="Mikhailova N."/>
            <person name="Kerfeld C."/>
            <person name="Cannon G."/>
            <person name="Heinhort S."/>
        </authorList>
    </citation>
    <scope>NUCLEOTIDE SEQUENCE [LARGE SCALE GENOMIC DNA]</scope>
    <source>
        <strain evidence="12">ATCC 23641 / c2</strain>
    </source>
</reference>
<evidence type="ECO:0000256" key="2">
    <source>
        <dbReference type="ARBA" id="ARBA00022516"/>
    </source>
</evidence>
<keyword evidence="8 10" id="KW-0594">Phospholipid biosynthesis</keyword>
<keyword evidence="1 10" id="KW-1003">Cell membrane</keyword>
<dbReference type="SMART" id="SM01207">
    <property type="entry name" value="G3P_acyltransf"/>
    <property type="match status" value="1"/>
</dbReference>
<dbReference type="HAMAP" id="MF_01043">
    <property type="entry name" value="PlsY"/>
    <property type="match status" value="1"/>
</dbReference>
<keyword evidence="2 10" id="KW-0444">Lipid biosynthesis</keyword>
<keyword evidence="6 10" id="KW-0443">Lipid metabolism</keyword>
<keyword evidence="9 10" id="KW-1208">Phospholipid metabolism</keyword>
<evidence type="ECO:0000256" key="8">
    <source>
        <dbReference type="ARBA" id="ARBA00023209"/>
    </source>
</evidence>
<dbReference type="PANTHER" id="PTHR30309">
    <property type="entry name" value="INNER MEMBRANE PROTEIN YGIH"/>
    <property type="match status" value="1"/>
</dbReference>
<evidence type="ECO:0000313" key="12">
    <source>
        <dbReference type="Proteomes" id="UP000009102"/>
    </source>
</evidence>
<protein>
    <recommendedName>
        <fullName evidence="10">Glycerol-3-phosphate acyltransferase</fullName>
    </recommendedName>
    <alternativeName>
        <fullName evidence="10">Acyl-PO4 G3P acyltransferase</fullName>
    </alternativeName>
    <alternativeName>
        <fullName evidence="10">Acyl-phosphate--glycerol-3-phosphate acyltransferase</fullName>
    </alternativeName>
    <alternativeName>
        <fullName evidence="10">G3P acyltransferase</fullName>
        <shortName evidence="10">GPAT</shortName>
        <ecNumber evidence="10">2.3.1.275</ecNumber>
    </alternativeName>
    <alternativeName>
        <fullName evidence="10">Lysophosphatidic acid synthase</fullName>
        <shortName evidence="10">LPA synthase</shortName>
    </alternativeName>
</protein>
<evidence type="ECO:0000313" key="11">
    <source>
        <dbReference type="EMBL" id="ACX96705.1"/>
    </source>
</evidence>
<dbReference type="PANTHER" id="PTHR30309:SF0">
    <property type="entry name" value="GLYCEROL-3-PHOSPHATE ACYLTRANSFERASE-RELATED"/>
    <property type="match status" value="1"/>
</dbReference>
<dbReference type="GO" id="GO:0043772">
    <property type="term" value="F:acyl-phosphate glycerol-3-phosphate acyltransferase activity"/>
    <property type="evidence" value="ECO:0007669"/>
    <property type="project" value="UniProtKB-UniRule"/>
</dbReference>
<dbReference type="Proteomes" id="UP000009102">
    <property type="component" value="Chromosome"/>
</dbReference>
<gene>
    <name evidence="10" type="primary">plsY</name>
    <name evidence="11" type="ordered locus">Hneap_1883</name>
</gene>
<keyword evidence="7 10" id="KW-0472">Membrane</keyword>
<sequence>MDFSSGPALVGIAIVSYLIGSIASAVLVARLFHLPDPRQAGSGNPGATNVLRLGGKKAALLTLLGDLGKGLLPVLILRALNAPEVALAVAALAAFVGHIFPVFFGFKGGKGVATAAGALLALNPLIGLITVGTWLASAFITRYSSLSAILAAVVAASSALYLAPPATMVAVSLMAMMLIYRHHRNIRRLINGEEPKIGKKSDSGNQPETPT</sequence>
<dbReference type="EMBL" id="CP001801">
    <property type="protein sequence ID" value="ACX96705.1"/>
    <property type="molecule type" value="Genomic_DNA"/>
</dbReference>
<name>D0L1Y2_HALNC</name>
<keyword evidence="5 10" id="KW-1133">Transmembrane helix</keyword>
<keyword evidence="3 10" id="KW-0808">Transferase</keyword>
<evidence type="ECO:0000256" key="3">
    <source>
        <dbReference type="ARBA" id="ARBA00022679"/>
    </source>
</evidence>
<comment type="function">
    <text evidence="10">Catalyzes the transfer of an acyl group from acyl-phosphate (acyl-PO(4)) to glycerol-3-phosphate (G3P) to form lysophosphatidic acid (LPA). This enzyme utilizes acyl-phosphate as fatty acyl donor, but not acyl-CoA or acyl-ACP.</text>
</comment>
<organism evidence="11 12">
    <name type="scientific">Halothiobacillus neapolitanus (strain ATCC 23641 / DSM 15147 / CIP 104769 / NCIMB 8539 / c2)</name>
    <name type="common">Thiobacillus neapolitanus</name>
    <dbReference type="NCBI Taxonomy" id="555778"/>
    <lineage>
        <taxon>Bacteria</taxon>
        <taxon>Pseudomonadati</taxon>
        <taxon>Pseudomonadota</taxon>
        <taxon>Gammaproteobacteria</taxon>
        <taxon>Chromatiales</taxon>
        <taxon>Halothiobacillaceae</taxon>
        <taxon>Halothiobacillus</taxon>
    </lineage>
</organism>
<dbReference type="HOGENOM" id="CLU_081254_0_0_6"/>
<evidence type="ECO:0000256" key="1">
    <source>
        <dbReference type="ARBA" id="ARBA00022475"/>
    </source>
</evidence>
<keyword evidence="12" id="KW-1185">Reference proteome</keyword>
<dbReference type="KEGG" id="hna:Hneap_1883"/>
<evidence type="ECO:0000256" key="6">
    <source>
        <dbReference type="ARBA" id="ARBA00023098"/>
    </source>
</evidence>
<dbReference type="UniPathway" id="UPA00085"/>
<dbReference type="AlphaFoldDB" id="D0L1Y2"/>
<dbReference type="eggNOG" id="COG0344">
    <property type="taxonomic scope" value="Bacteria"/>
</dbReference>
<comment type="similarity">
    <text evidence="10">Belongs to the PlsY family.</text>
</comment>
<dbReference type="Pfam" id="PF02660">
    <property type="entry name" value="G3P_acyltransf"/>
    <property type="match status" value="1"/>
</dbReference>
<feature type="transmembrane region" description="Helical" evidence="10">
    <location>
        <begin position="146"/>
        <end position="179"/>
    </location>
</feature>
<feature type="transmembrane region" description="Helical" evidence="10">
    <location>
        <begin position="85"/>
        <end position="106"/>
    </location>
</feature>
<evidence type="ECO:0000256" key="9">
    <source>
        <dbReference type="ARBA" id="ARBA00023264"/>
    </source>
</evidence>
<evidence type="ECO:0000256" key="10">
    <source>
        <dbReference type="HAMAP-Rule" id="MF_01043"/>
    </source>
</evidence>
<evidence type="ECO:0000256" key="5">
    <source>
        <dbReference type="ARBA" id="ARBA00022989"/>
    </source>
</evidence>
<dbReference type="EC" id="2.3.1.275" evidence="10"/>
<dbReference type="RefSeq" id="WP_012824738.1">
    <property type="nucleotide sequence ID" value="NC_013422.1"/>
</dbReference>
<feature type="transmembrane region" description="Helical" evidence="10">
    <location>
        <begin position="6"/>
        <end position="29"/>
    </location>
</feature>
<dbReference type="NCBIfam" id="TIGR00023">
    <property type="entry name" value="glycerol-3-phosphate 1-O-acyltransferase PlsY"/>
    <property type="match status" value="1"/>
</dbReference>
<comment type="subunit">
    <text evidence="10">Probably interacts with PlsX.</text>
</comment>
<evidence type="ECO:0000256" key="7">
    <source>
        <dbReference type="ARBA" id="ARBA00023136"/>
    </source>
</evidence>
<dbReference type="STRING" id="555778.Hneap_1883"/>
<keyword evidence="4 10" id="KW-0812">Transmembrane</keyword>
<evidence type="ECO:0000256" key="4">
    <source>
        <dbReference type="ARBA" id="ARBA00022692"/>
    </source>
</evidence>
<comment type="catalytic activity">
    <reaction evidence="10">
        <text>an acyl phosphate + sn-glycerol 3-phosphate = a 1-acyl-sn-glycero-3-phosphate + phosphate</text>
        <dbReference type="Rhea" id="RHEA:34075"/>
        <dbReference type="ChEBI" id="CHEBI:43474"/>
        <dbReference type="ChEBI" id="CHEBI:57597"/>
        <dbReference type="ChEBI" id="CHEBI:57970"/>
        <dbReference type="ChEBI" id="CHEBI:59918"/>
        <dbReference type="EC" id="2.3.1.275"/>
    </reaction>
</comment>
<feature type="transmembrane region" description="Helical" evidence="10">
    <location>
        <begin position="118"/>
        <end position="140"/>
    </location>
</feature>
<comment type="pathway">
    <text evidence="10">Lipid metabolism; phospholipid metabolism.</text>
</comment>
<feature type="transmembrane region" description="Helical" evidence="10">
    <location>
        <begin position="58"/>
        <end position="79"/>
    </location>
</feature>
<dbReference type="InterPro" id="IPR003811">
    <property type="entry name" value="G3P_acylTferase_PlsY"/>
</dbReference>
<accession>D0L1Y2</accession>